<gene>
    <name evidence="2" type="ORF">E1293_05680</name>
</gene>
<dbReference type="Pfam" id="PF25872">
    <property type="entry name" value="HTH_77"/>
    <property type="match status" value="1"/>
</dbReference>
<dbReference type="GO" id="GO:0003677">
    <property type="term" value="F:DNA binding"/>
    <property type="evidence" value="ECO:0007669"/>
    <property type="project" value="InterPro"/>
</dbReference>
<sequence length="792" mass="85974">MSLTATLERQTGRLPAELTSFVGRRAELEQTRRLLDGHRLVTLTGPGGVGKSRLAVRAARQAQDAFDDGVFFVGLSGLTEPSLLAQTICDALGLGERGGEPAADRLAGHFADLRLLLVLDTCEHLVDECAMLAEVLLRAAPGLNVLATSRQPLDVMGEYTFMVAPLGRPGSGASRGLDGMSGLDGMDGLDGADGEECESVKLFAERAAATVQGWTLTGADRDVVLRLCDRLEGIPLAIELAAVQLRAFSPDQVLGRLGTHLFQARGMRTSLQRQQTLRATVDWSHDLCSAEERLLWARLSVFANDFDLDAAEHVCSGDGLAAERVVEVLSGLLEKSIVQRADRGGHVRYRMLDTLREYGAESLAGQGRLEENRRRDRCFGWYAGQLRRARTELASAAQVRWLGWFDRERANIRALLGHVLETADTSTIREAMGTLGRFWALHGVLGEGRLWADRVLESRDTTGEGWSGVLTVAALAMTLQNDLGPAGELLDRAFEQAHAEEDRDGIASALSGQGFVALFAGDFDLALRRLTAADEVYGDTGHDDVLVLLVEVFRGAVYLFRNELPAAVAHADRAVRIGEERGELWVRSYGTLVGGLALWLAGDLDGSLPRLREALRVKRDLDDGLGMTLALEGIAGCLCSRGEYVRSTRLLGAADRLREFTQTAWFGPHHAVLRDVYIDQSVRALGQEPYRIAFKEGERLPLADAIGDALDEPANGPAPLPDAAVRGGSPLTERELQVAELVAEGLSNRDIADRLTIAKRTADSHVEHILAKLGYSSRAQIAVWITARETPP</sequence>
<dbReference type="Pfam" id="PF13401">
    <property type="entry name" value="AAA_22"/>
    <property type="match status" value="1"/>
</dbReference>
<dbReference type="InterPro" id="IPR000792">
    <property type="entry name" value="Tscrpt_reg_LuxR_C"/>
</dbReference>
<dbReference type="SUPFAM" id="SSF52540">
    <property type="entry name" value="P-loop containing nucleoside triphosphate hydrolases"/>
    <property type="match status" value="1"/>
</dbReference>
<dbReference type="Gene3D" id="1.25.40.10">
    <property type="entry name" value="Tetratricopeptide repeat domain"/>
    <property type="match status" value="1"/>
</dbReference>
<comment type="caution">
    <text evidence="2">The sequence shown here is derived from an EMBL/GenBank/DDBJ whole genome shotgun (WGS) entry which is preliminary data.</text>
</comment>
<dbReference type="Proteomes" id="UP000295578">
    <property type="component" value="Unassembled WGS sequence"/>
</dbReference>
<evidence type="ECO:0000313" key="3">
    <source>
        <dbReference type="Proteomes" id="UP000295578"/>
    </source>
</evidence>
<name>A0A4R5BSA0_9ACTN</name>
<dbReference type="Pfam" id="PF00196">
    <property type="entry name" value="GerE"/>
    <property type="match status" value="1"/>
</dbReference>
<dbReference type="InterPro" id="IPR016032">
    <property type="entry name" value="Sig_transdc_resp-reg_C-effctor"/>
</dbReference>
<dbReference type="Gene3D" id="3.40.50.300">
    <property type="entry name" value="P-loop containing nucleotide triphosphate hydrolases"/>
    <property type="match status" value="1"/>
</dbReference>
<keyword evidence="3" id="KW-1185">Reference proteome</keyword>
<dbReference type="InterPro" id="IPR027417">
    <property type="entry name" value="P-loop_NTPase"/>
</dbReference>
<dbReference type="PRINTS" id="PR00364">
    <property type="entry name" value="DISEASERSIST"/>
</dbReference>
<dbReference type="PROSITE" id="PS50043">
    <property type="entry name" value="HTH_LUXR_2"/>
    <property type="match status" value="1"/>
</dbReference>
<dbReference type="PANTHER" id="PTHR47691">
    <property type="entry name" value="REGULATOR-RELATED"/>
    <property type="match status" value="1"/>
</dbReference>
<dbReference type="AlphaFoldDB" id="A0A4R5BSA0"/>
<dbReference type="GO" id="GO:0006355">
    <property type="term" value="P:regulation of DNA-templated transcription"/>
    <property type="evidence" value="ECO:0007669"/>
    <property type="project" value="InterPro"/>
</dbReference>
<evidence type="ECO:0000259" key="1">
    <source>
        <dbReference type="PROSITE" id="PS50043"/>
    </source>
</evidence>
<dbReference type="PRINTS" id="PR00038">
    <property type="entry name" value="HTHLUXR"/>
</dbReference>
<dbReference type="SUPFAM" id="SSF48452">
    <property type="entry name" value="TPR-like"/>
    <property type="match status" value="1"/>
</dbReference>
<dbReference type="CDD" id="cd06170">
    <property type="entry name" value="LuxR_C_like"/>
    <property type="match status" value="1"/>
</dbReference>
<dbReference type="EMBL" id="SMKY01000015">
    <property type="protein sequence ID" value="TDD88889.1"/>
    <property type="molecule type" value="Genomic_DNA"/>
</dbReference>
<proteinExistence type="predicted"/>
<dbReference type="SUPFAM" id="SSF46894">
    <property type="entry name" value="C-terminal effector domain of the bipartite response regulators"/>
    <property type="match status" value="1"/>
</dbReference>
<reference evidence="2 3" key="1">
    <citation type="submission" date="2019-03" db="EMBL/GenBank/DDBJ databases">
        <title>Draft genome sequences of novel Actinobacteria.</title>
        <authorList>
            <person name="Sahin N."/>
            <person name="Ay H."/>
            <person name="Saygin H."/>
        </authorList>
    </citation>
    <scope>NUCLEOTIDE SEQUENCE [LARGE SCALE GENOMIC DNA]</scope>
    <source>
        <strain evidence="2 3">DSM 45941</strain>
    </source>
</reference>
<dbReference type="PANTHER" id="PTHR47691:SF3">
    <property type="entry name" value="HTH-TYPE TRANSCRIPTIONAL REGULATOR RV0890C-RELATED"/>
    <property type="match status" value="1"/>
</dbReference>
<evidence type="ECO:0000313" key="2">
    <source>
        <dbReference type="EMBL" id="TDD88889.1"/>
    </source>
</evidence>
<dbReference type="InterPro" id="IPR036388">
    <property type="entry name" value="WH-like_DNA-bd_sf"/>
</dbReference>
<feature type="domain" description="HTH luxR-type" evidence="1">
    <location>
        <begin position="724"/>
        <end position="789"/>
    </location>
</feature>
<accession>A0A4R5BSA0</accession>
<dbReference type="RefSeq" id="WP_132194536.1">
    <property type="nucleotide sequence ID" value="NZ_SMKY01000015.1"/>
</dbReference>
<dbReference type="Gene3D" id="1.10.10.10">
    <property type="entry name" value="Winged helix-like DNA-binding domain superfamily/Winged helix DNA-binding domain"/>
    <property type="match status" value="1"/>
</dbReference>
<dbReference type="InterPro" id="IPR011990">
    <property type="entry name" value="TPR-like_helical_dom_sf"/>
</dbReference>
<dbReference type="GO" id="GO:0016887">
    <property type="term" value="F:ATP hydrolysis activity"/>
    <property type="evidence" value="ECO:0007669"/>
    <property type="project" value="InterPro"/>
</dbReference>
<dbReference type="OrthoDB" id="3194665at2"/>
<dbReference type="InterPro" id="IPR049945">
    <property type="entry name" value="AAA_22"/>
</dbReference>
<dbReference type="InterPro" id="IPR058852">
    <property type="entry name" value="HTH_77"/>
</dbReference>
<dbReference type="SMART" id="SM00421">
    <property type="entry name" value="HTH_LUXR"/>
    <property type="match status" value="1"/>
</dbReference>
<organism evidence="2 3">
    <name type="scientific">Actinomadura darangshiensis</name>
    <dbReference type="NCBI Taxonomy" id="705336"/>
    <lineage>
        <taxon>Bacteria</taxon>
        <taxon>Bacillati</taxon>
        <taxon>Actinomycetota</taxon>
        <taxon>Actinomycetes</taxon>
        <taxon>Streptosporangiales</taxon>
        <taxon>Thermomonosporaceae</taxon>
        <taxon>Actinomadura</taxon>
    </lineage>
</organism>
<protein>
    <submittedName>
        <fullName evidence="2">LuxR family transcriptional regulator</fullName>
    </submittedName>
</protein>